<organism evidence="2 3">
    <name type="scientific">Acrasis kona</name>
    <dbReference type="NCBI Taxonomy" id="1008807"/>
    <lineage>
        <taxon>Eukaryota</taxon>
        <taxon>Discoba</taxon>
        <taxon>Heterolobosea</taxon>
        <taxon>Tetramitia</taxon>
        <taxon>Eutetramitia</taxon>
        <taxon>Acrasidae</taxon>
        <taxon>Acrasis</taxon>
    </lineage>
</organism>
<protein>
    <submittedName>
        <fullName evidence="2">N-acetyl-alpha-D-glucosaminyl-diphospho-ditrans</fullName>
    </submittedName>
</protein>
<dbReference type="SUPFAM" id="SSF51735">
    <property type="entry name" value="NAD(P)-binding Rossmann-fold domains"/>
    <property type="match status" value="1"/>
</dbReference>
<dbReference type="AlphaFoldDB" id="A0AAW2Z406"/>
<dbReference type="InterPro" id="IPR036291">
    <property type="entry name" value="NAD(P)-bd_dom_sf"/>
</dbReference>
<name>A0AAW2Z406_9EUKA</name>
<dbReference type="InterPro" id="IPR001509">
    <property type="entry name" value="Epimerase_deHydtase"/>
</dbReference>
<sequence length="273" mass="30297">MKPRVLITGANGFIGKALVEYLAKSDVDVVACVRSRDSIICPESVVVEDGFEVTQIDQIRRVFSKHKNVTHVVHLAALMEFNPSDSTKEKMDLINVQGTKNLLTVINEVNSQLQRDKIKFIFSSSQEAIGPNKSLCDESTPCRPTNHYGKNKVEAENVIKQFELIPSIILRVTGVTGKGDRYAAFEFIQAISMGIMLVYPGSCSGTSSFVYVQDVIELITQLICDHDVWLSGNKCEVYIVGPKDVLNFKESIDVLCDFNEQEETILSLSSVVV</sequence>
<accession>A0AAW2Z406</accession>
<comment type="caution">
    <text evidence="2">The sequence shown here is derived from an EMBL/GenBank/DDBJ whole genome shotgun (WGS) entry which is preliminary data.</text>
</comment>
<evidence type="ECO:0000313" key="2">
    <source>
        <dbReference type="EMBL" id="KAL0483486.1"/>
    </source>
</evidence>
<feature type="domain" description="NAD-dependent epimerase/dehydratase" evidence="1">
    <location>
        <begin position="5"/>
        <end position="225"/>
    </location>
</feature>
<proteinExistence type="predicted"/>
<keyword evidence="3" id="KW-1185">Reference proteome</keyword>
<dbReference type="InterPro" id="IPR050177">
    <property type="entry name" value="Lipid_A_modif_metabolic_enz"/>
</dbReference>
<reference evidence="2 3" key="1">
    <citation type="submission" date="2024-03" db="EMBL/GenBank/DDBJ databases">
        <title>The Acrasis kona genome and developmental transcriptomes reveal deep origins of eukaryotic multicellular pathways.</title>
        <authorList>
            <person name="Sheikh S."/>
            <person name="Fu C.-J."/>
            <person name="Brown M.W."/>
            <person name="Baldauf S.L."/>
        </authorList>
    </citation>
    <scope>NUCLEOTIDE SEQUENCE [LARGE SCALE GENOMIC DNA]</scope>
    <source>
        <strain evidence="2 3">ATCC MYA-3509</strain>
    </source>
</reference>
<dbReference type="Proteomes" id="UP001431209">
    <property type="component" value="Unassembled WGS sequence"/>
</dbReference>
<dbReference type="PANTHER" id="PTHR43245:SF51">
    <property type="entry name" value="SHORT CHAIN DEHYDROGENASE_REDUCTASE FAMILY 42E, MEMBER 2"/>
    <property type="match status" value="1"/>
</dbReference>
<evidence type="ECO:0000313" key="3">
    <source>
        <dbReference type="Proteomes" id="UP001431209"/>
    </source>
</evidence>
<dbReference type="Pfam" id="PF01370">
    <property type="entry name" value="Epimerase"/>
    <property type="match status" value="1"/>
</dbReference>
<dbReference type="EMBL" id="JAOPGA020000964">
    <property type="protein sequence ID" value="KAL0483486.1"/>
    <property type="molecule type" value="Genomic_DNA"/>
</dbReference>
<gene>
    <name evidence="2" type="ORF">AKO1_014749</name>
</gene>
<dbReference type="PANTHER" id="PTHR43245">
    <property type="entry name" value="BIFUNCTIONAL POLYMYXIN RESISTANCE PROTEIN ARNA"/>
    <property type="match status" value="1"/>
</dbReference>
<evidence type="ECO:0000259" key="1">
    <source>
        <dbReference type="Pfam" id="PF01370"/>
    </source>
</evidence>
<dbReference type="Gene3D" id="3.40.50.720">
    <property type="entry name" value="NAD(P)-binding Rossmann-like Domain"/>
    <property type="match status" value="1"/>
</dbReference>